<dbReference type="AlphaFoldDB" id="A0A5S5BK46"/>
<protein>
    <recommendedName>
        <fullName evidence="3">Lipoprotein</fullName>
    </recommendedName>
</protein>
<gene>
    <name evidence="1" type="ORF">A9A72_10250</name>
</gene>
<organism evidence="1 2">
    <name type="scientific">Stutzerimonas stutzeri</name>
    <name type="common">Pseudomonas stutzeri</name>
    <dbReference type="NCBI Taxonomy" id="316"/>
    <lineage>
        <taxon>Bacteria</taxon>
        <taxon>Pseudomonadati</taxon>
        <taxon>Pseudomonadota</taxon>
        <taxon>Gammaproteobacteria</taxon>
        <taxon>Pseudomonadales</taxon>
        <taxon>Pseudomonadaceae</taxon>
        <taxon>Stutzerimonas</taxon>
    </lineage>
</organism>
<dbReference type="PROSITE" id="PS51257">
    <property type="entry name" value="PROKAR_LIPOPROTEIN"/>
    <property type="match status" value="1"/>
</dbReference>
<evidence type="ECO:0000313" key="2">
    <source>
        <dbReference type="Proteomes" id="UP000324282"/>
    </source>
</evidence>
<evidence type="ECO:0000313" key="1">
    <source>
        <dbReference type="EMBL" id="TYP67344.1"/>
    </source>
</evidence>
<dbReference type="EMBL" id="VNHQ01000002">
    <property type="protein sequence ID" value="TYP67344.1"/>
    <property type="molecule type" value="Genomic_DNA"/>
</dbReference>
<proteinExistence type="predicted"/>
<reference evidence="1 2" key="1">
    <citation type="submission" date="2019-07" db="EMBL/GenBank/DDBJ databases">
        <title>Deep subsurface shale carbon reservoir microbial communities from Ohio and West Virginia, USA.</title>
        <authorList>
            <person name="Wrighton K."/>
        </authorList>
    </citation>
    <scope>NUCLEOTIDE SEQUENCE [LARGE SCALE GENOMIC DNA]</scope>
    <source>
        <strain evidence="1 2">NP_8Ht</strain>
    </source>
</reference>
<sequence>MMKSVFLVVGILTIAGCTSTQEREARCKCFTSSGAPSGRCDFQPLPGQTAVFSFAATSPDAATNAQTRAMAEGIKEELCGDQAH</sequence>
<dbReference type="Proteomes" id="UP000324282">
    <property type="component" value="Unassembled WGS sequence"/>
</dbReference>
<name>A0A5S5BK46_STUST</name>
<comment type="caution">
    <text evidence="1">The sequence shown here is derived from an EMBL/GenBank/DDBJ whole genome shotgun (WGS) entry which is preliminary data.</text>
</comment>
<accession>A0A5S5BK46</accession>
<evidence type="ECO:0008006" key="3">
    <source>
        <dbReference type="Google" id="ProtNLM"/>
    </source>
</evidence>